<dbReference type="SUPFAM" id="SSF48452">
    <property type="entry name" value="TPR-like"/>
    <property type="match status" value="1"/>
</dbReference>
<name>A0A4R9BCD0_9MICO</name>
<dbReference type="GO" id="GO:0003677">
    <property type="term" value="F:DNA binding"/>
    <property type="evidence" value="ECO:0007669"/>
    <property type="project" value="UniProtKB-KW"/>
</dbReference>
<dbReference type="Gene3D" id="1.10.10.10">
    <property type="entry name" value="Winged helix-like DNA-binding domain superfamily/Winged helix DNA-binding domain"/>
    <property type="match status" value="1"/>
</dbReference>
<dbReference type="SUPFAM" id="SSF46894">
    <property type="entry name" value="C-terminal effector domain of the bipartite response regulators"/>
    <property type="match status" value="1"/>
</dbReference>
<dbReference type="AlphaFoldDB" id="A0A4R9BCD0"/>
<dbReference type="GO" id="GO:0006355">
    <property type="term" value="P:regulation of DNA-templated transcription"/>
    <property type="evidence" value="ECO:0007669"/>
    <property type="project" value="InterPro"/>
</dbReference>
<evidence type="ECO:0000259" key="4">
    <source>
        <dbReference type="PROSITE" id="PS50043"/>
    </source>
</evidence>
<dbReference type="InterPro" id="IPR027417">
    <property type="entry name" value="P-loop_NTPase"/>
</dbReference>
<keyword evidence="6" id="KW-1185">Reference proteome</keyword>
<feature type="domain" description="HTH luxR-type" evidence="4">
    <location>
        <begin position="845"/>
        <end position="910"/>
    </location>
</feature>
<dbReference type="PROSITE" id="PS50043">
    <property type="entry name" value="HTH_LUXR_2"/>
    <property type="match status" value="1"/>
</dbReference>
<dbReference type="PANTHER" id="PTHR44688">
    <property type="entry name" value="DNA-BINDING TRANSCRIPTIONAL ACTIVATOR DEVR_DOSR"/>
    <property type="match status" value="1"/>
</dbReference>
<dbReference type="SUPFAM" id="SSF52540">
    <property type="entry name" value="P-loop containing nucleoside triphosphate hydrolases"/>
    <property type="match status" value="1"/>
</dbReference>
<protein>
    <submittedName>
        <fullName evidence="5">Helix-turn-helix transcriptional regulator</fullName>
    </submittedName>
</protein>
<evidence type="ECO:0000313" key="6">
    <source>
        <dbReference type="Proteomes" id="UP000298313"/>
    </source>
</evidence>
<keyword evidence="3" id="KW-0804">Transcription</keyword>
<dbReference type="OrthoDB" id="134985at2"/>
<dbReference type="InterPro" id="IPR041664">
    <property type="entry name" value="AAA_16"/>
</dbReference>
<dbReference type="RefSeq" id="WP_134522935.1">
    <property type="nucleotide sequence ID" value="NZ_SOHH01000056.1"/>
</dbReference>
<evidence type="ECO:0000256" key="1">
    <source>
        <dbReference type="ARBA" id="ARBA00023015"/>
    </source>
</evidence>
<dbReference type="InterPro" id="IPR036388">
    <property type="entry name" value="WH-like_DNA-bd_sf"/>
</dbReference>
<dbReference type="Pfam" id="PF25873">
    <property type="entry name" value="WHD_MalT"/>
    <property type="match status" value="1"/>
</dbReference>
<evidence type="ECO:0000256" key="2">
    <source>
        <dbReference type="ARBA" id="ARBA00023125"/>
    </source>
</evidence>
<dbReference type="InterPro" id="IPR011990">
    <property type="entry name" value="TPR-like_helical_dom_sf"/>
</dbReference>
<dbReference type="Pfam" id="PF00196">
    <property type="entry name" value="GerE"/>
    <property type="match status" value="1"/>
</dbReference>
<dbReference type="EMBL" id="SOHH01000056">
    <property type="protein sequence ID" value="TFD79150.1"/>
    <property type="molecule type" value="Genomic_DNA"/>
</dbReference>
<dbReference type="PRINTS" id="PR00038">
    <property type="entry name" value="HTHLUXR"/>
</dbReference>
<proteinExistence type="predicted"/>
<dbReference type="InterPro" id="IPR000792">
    <property type="entry name" value="Tscrpt_reg_LuxR_C"/>
</dbReference>
<sequence>MPTPVLATKLFVPALRPQVVFRPRLIERLREGLRPGRKLTLISAPAGFGKTTLLGEWIVDSQRRDATARVAWLSLDDGDSDPTRFLTYLVAALQSAVPGAGSVTVGSAAAPAGQPSSVEQTLTALLNEVAQAPHQTVLVLDDFHLIGGAPVQAAVTFLLGHLPMNLHLAIAGRSDPPLPLARLRARAELTELRAADLRFTPEESAAFLNQVMGLRLSADDIAALDTRTEGWIAGLQLAALSMRDRSDIAGFIRAFTGSHRFVIDYLVEEVLQRQPDDVRGFLFQTAVLDRLSGPLCDAVTGQASGTEMLAALERDNLFITPLDDDRRWYRYHHLFADVLRARFPAEWRDRLPDLHRRASEWHERNGPPEDAVRHALAASDFDRAADLIEGAVPALRKGRQDATLLEWLTQLPAEVVARRPVLSVYLAWSMLISGDLDAVELRLRNAEEGLRAAADASSVPDASVTDPVAVGEELRMLPVMIAVYRASLAQALGDMVGTAEHAQRALDLTEPGDHFGRAAAAGFLGLASWANGDLEAGLRAFAEVRDSLRLAGNAADVLGTTVVLADMLIPLGRLRDARRAYEDALQLASAQGDPAPQPMGDLHVGLSELHRERNELDAATEHLLAARTLGERASLPENRYRWFVAMARVREAEGEPDAALDLLTEAELLYARGFFPEVRPIAAMRARVWISQGRLAEAREWANGQGLSAAEDVTYLHEFAQITLARLLIAEHRADPKRGAIREALGLLDRLLQSAEAGRRTGSVNEVLVLQALAHQAYGQLPLALLPLERVLGQAEPEGYLRLFADEGAPLAGLLREAAQRGILPNQVSRLRRAFRPGNGGTATPQPAAEALSERELHVLRLLATELSGPEIARELYLSLNTVRTHTRHIFGKLSVNSRPAAVRRADELGLLQRRSRDKDSDRQE</sequence>
<keyword evidence="2" id="KW-0238">DNA-binding</keyword>
<reference evidence="5 6" key="1">
    <citation type="submission" date="2019-03" db="EMBL/GenBank/DDBJ databases">
        <title>Genomics of glacier-inhabiting Cryobacterium strains.</title>
        <authorList>
            <person name="Liu Q."/>
            <person name="Xin Y.-H."/>
        </authorList>
    </citation>
    <scope>NUCLEOTIDE SEQUENCE [LARGE SCALE GENOMIC DNA]</scope>
    <source>
        <strain evidence="5 6">Hh4</strain>
    </source>
</reference>
<organism evidence="5 6">
    <name type="scientific">Cryobacterium fucosi</name>
    <dbReference type="NCBI Taxonomy" id="1259157"/>
    <lineage>
        <taxon>Bacteria</taxon>
        <taxon>Bacillati</taxon>
        <taxon>Actinomycetota</taxon>
        <taxon>Actinomycetes</taxon>
        <taxon>Micrococcales</taxon>
        <taxon>Microbacteriaceae</taxon>
        <taxon>Cryobacterium</taxon>
    </lineage>
</organism>
<dbReference type="InterPro" id="IPR041617">
    <property type="entry name" value="TPR_MalT"/>
</dbReference>
<dbReference type="Pfam" id="PF13191">
    <property type="entry name" value="AAA_16"/>
    <property type="match status" value="1"/>
</dbReference>
<dbReference type="Gene3D" id="1.25.40.10">
    <property type="entry name" value="Tetratricopeptide repeat domain"/>
    <property type="match status" value="1"/>
</dbReference>
<keyword evidence="1" id="KW-0805">Transcription regulation</keyword>
<dbReference type="InterPro" id="IPR016032">
    <property type="entry name" value="Sig_transdc_resp-reg_C-effctor"/>
</dbReference>
<dbReference type="PANTHER" id="PTHR44688:SF16">
    <property type="entry name" value="DNA-BINDING TRANSCRIPTIONAL ACTIVATOR DEVR_DOSR"/>
    <property type="match status" value="1"/>
</dbReference>
<dbReference type="Pfam" id="PF17874">
    <property type="entry name" value="TPR_MalT"/>
    <property type="match status" value="1"/>
</dbReference>
<comment type="caution">
    <text evidence="5">The sequence shown here is derived from an EMBL/GenBank/DDBJ whole genome shotgun (WGS) entry which is preliminary data.</text>
</comment>
<accession>A0A4R9BCD0</accession>
<dbReference type="CDD" id="cd06170">
    <property type="entry name" value="LuxR_C_like"/>
    <property type="match status" value="1"/>
</dbReference>
<evidence type="ECO:0000256" key="3">
    <source>
        <dbReference type="ARBA" id="ARBA00023163"/>
    </source>
</evidence>
<dbReference type="Gene3D" id="3.40.50.300">
    <property type="entry name" value="P-loop containing nucleotide triphosphate hydrolases"/>
    <property type="match status" value="1"/>
</dbReference>
<evidence type="ECO:0000313" key="5">
    <source>
        <dbReference type="EMBL" id="TFD79150.1"/>
    </source>
</evidence>
<gene>
    <name evidence="5" type="ORF">E3T48_06120</name>
</gene>
<dbReference type="SMART" id="SM00421">
    <property type="entry name" value="HTH_LUXR"/>
    <property type="match status" value="1"/>
</dbReference>
<dbReference type="InterPro" id="IPR059106">
    <property type="entry name" value="WHD_MalT"/>
</dbReference>
<dbReference type="Proteomes" id="UP000298313">
    <property type="component" value="Unassembled WGS sequence"/>
</dbReference>